<dbReference type="EMBL" id="JAYMRU010000001">
    <property type="protein sequence ID" value="MEM5398838.1"/>
    <property type="molecule type" value="Genomic_DNA"/>
</dbReference>
<accession>A0ACC6RB55</accession>
<proteinExistence type="predicted"/>
<sequence>MKASCVAFLACASNYLAPNYVFDALLAGTGAIALLVYPVVTVSQLRLHRTLAAEGRLKLKMWLHPFPGLVVVALIAGAFGVMLCSEDHRREVVATPGCSAALAAFGYVRQQRRRVKAHVAGAGVAGRT</sequence>
<organism evidence="1 2">
    <name type="scientific">Paraburkholderia unamae</name>
    <dbReference type="NCBI Taxonomy" id="219649"/>
    <lineage>
        <taxon>Bacteria</taxon>
        <taxon>Pseudomonadati</taxon>
        <taxon>Pseudomonadota</taxon>
        <taxon>Betaproteobacteria</taxon>
        <taxon>Burkholderiales</taxon>
        <taxon>Burkholderiaceae</taxon>
        <taxon>Paraburkholderia</taxon>
    </lineage>
</organism>
<protein>
    <submittedName>
        <fullName evidence="1">Uncharacterized protein</fullName>
    </submittedName>
</protein>
<dbReference type="Proteomes" id="UP001392318">
    <property type="component" value="Unassembled WGS sequence"/>
</dbReference>
<comment type="caution">
    <text evidence="1">The sequence shown here is derived from an EMBL/GenBank/DDBJ whole genome shotgun (WGS) entry which is preliminary data.</text>
</comment>
<name>A0ACC6RB55_9BURK</name>
<keyword evidence="2" id="KW-1185">Reference proteome</keyword>
<gene>
    <name evidence="1" type="ORF">VSR83_01880</name>
</gene>
<reference evidence="1" key="1">
    <citation type="submission" date="2024-01" db="EMBL/GenBank/DDBJ databases">
        <title>The diversity of rhizobia nodulating Mimosa spp. in eleven states of Brazil covering several biomes is determined by host plant, location, and edaphic factors.</title>
        <authorList>
            <person name="Rouws L."/>
            <person name="Barauna A."/>
            <person name="Beukes C."/>
            <person name="De Faria S.M."/>
            <person name="Gross E."/>
            <person name="Dos Reis Junior F.B."/>
            <person name="Simon M."/>
            <person name="Maluk M."/>
            <person name="Odee D.W."/>
            <person name="Kenicer G."/>
            <person name="Young J.P.W."/>
            <person name="Reis V.M."/>
            <person name="Zilli J."/>
            <person name="James E.K."/>
        </authorList>
    </citation>
    <scope>NUCLEOTIDE SEQUENCE</scope>
    <source>
        <strain evidence="1">JPY452</strain>
    </source>
</reference>
<evidence type="ECO:0000313" key="2">
    <source>
        <dbReference type="Proteomes" id="UP001392318"/>
    </source>
</evidence>
<evidence type="ECO:0000313" key="1">
    <source>
        <dbReference type="EMBL" id="MEM5398838.1"/>
    </source>
</evidence>